<organism evidence="2 3">
    <name type="scientific">Nocardiopsis sediminis</name>
    <dbReference type="NCBI Taxonomy" id="1778267"/>
    <lineage>
        <taxon>Bacteria</taxon>
        <taxon>Bacillati</taxon>
        <taxon>Actinomycetota</taxon>
        <taxon>Actinomycetes</taxon>
        <taxon>Streptosporangiales</taxon>
        <taxon>Nocardiopsidaceae</taxon>
        <taxon>Nocardiopsis</taxon>
    </lineage>
</organism>
<sequence>MANARRLAKRAGVGAVASVAVLGLAATIPTSAAEELQDVFAAGDESSTGEAAAAGEWREAFAAKGMDVMYTSLAAADAENVWALGSQYPDDSDTPRTFVQRYDGAEWTQEEVPADWTLEPEVAGASGPDNVWVVGPTADGVGAIRYDGTDWTSHEMDAGLTPNDLDVIAEDEAWLLAEDAAGETRAVRFDGEIWRDWTSPPAGTSQAIDGIDGETVVAVGRNDASQPSAALYDGTEWTDLEVPEVELPSEIASATFNDVLVRAGDDIWAVGYVHDLNDDDINDYWPLTAHYDGQSWDVTVDEEPSGELVAVEDDGAGGVWIQEESWDPTFVHHDAAGEVTRDTPDIENYDLNVRDLALIPGTEALVSAGSAYDEGDPDVPTGYGVVLASGL</sequence>
<dbReference type="RefSeq" id="WP_378534339.1">
    <property type="nucleotide sequence ID" value="NZ_JBHSBH010000010.1"/>
</dbReference>
<reference evidence="3" key="1">
    <citation type="journal article" date="2019" name="Int. J. Syst. Evol. Microbiol.">
        <title>The Global Catalogue of Microorganisms (GCM) 10K type strain sequencing project: providing services to taxonomists for standard genome sequencing and annotation.</title>
        <authorList>
            <consortium name="The Broad Institute Genomics Platform"/>
            <consortium name="The Broad Institute Genome Sequencing Center for Infectious Disease"/>
            <person name="Wu L."/>
            <person name="Ma J."/>
        </authorList>
    </citation>
    <scope>NUCLEOTIDE SEQUENCE [LARGE SCALE GENOMIC DNA]</scope>
    <source>
        <strain evidence="3">TBRC 1826</strain>
    </source>
</reference>
<evidence type="ECO:0000313" key="2">
    <source>
        <dbReference type="EMBL" id="MFC3997401.1"/>
    </source>
</evidence>
<gene>
    <name evidence="2" type="ORF">ACFOVU_15830</name>
</gene>
<dbReference type="Proteomes" id="UP001595847">
    <property type="component" value="Unassembled WGS sequence"/>
</dbReference>
<evidence type="ECO:0000313" key="3">
    <source>
        <dbReference type="Proteomes" id="UP001595847"/>
    </source>
</evidence>
<feature type="signal peptide" evidence="1">
    <location>
        <begin position="1"/>
        <end position="32"/>
    </location>
</feature>
<comment type="caution">
    <text evidence="2">The sequence shown here is derived from an EMBL/GenBank/DDBJ whole genome shotgun (WGS) entry which is preliminary data.</text>
</comment>
<dbReference type="EMBL" id="JBHSBH010000010">
    <property type="protein sequence ID" value="MFC3997401.1"/>
    <property type="molecule type" value="Genomic_DNA"/>
</dbReference>
<name>A0ABV8FMM3_9ACTN</name>
<evidence type="ECO:0000256" key="1">
    <source>
        <dbReference type="SAM" id="SignalP"/>
    </source>
</evidence>
<accession>A0ABV8FMM3</accession>
<feature type="chain" id="PRO_5047263914" evidence="1">
    <location>
        <begin position="33"/>
        <end position="391"/>
    </location>
</feature>
<keyword evidence="3" id="KW-1185">Reference proteome</keyword>
<protein>
    <submittedName>
        <fullName evidence="2">Uncharacterized protein</fullName>
    </submittedName>
</protein>
<proteinExistence type="predicted"/>
<keyword evidence="1" id="KW-0732">Signal</keyword>